<dbReference type="PANTHER" id="PTHR37313">
    <property type="entry name" value="UPF0749 PROTEIN RV1825"/>
    <property type="match status" value="1"/>
</dbReference>
<dbReference type="OrthoDB" id="9776196at2"/>
<reference evidence="4 5" key="1">
    <citation type="submission" date="2020-01" db="EMBL/GenBank/DDBJ databases">
        <title>Whole genome sequence of Heliobacterium gestii DSM 11169.</title>
        <authorList>
            <person name="Kyndt J.A."/>
            <person name="Meyer T.E."/>
        </authorList>
    </citation>
    <scope>NUCLEOTIDE SEQUENCE [LARGE SCALE GENOMIC DNA]</scope>
    <source>
        <strain evidence="4 5">DSM 11169</strain>
    </source>
</reference>
<feature type="compositionally biased region" description="Low complexity" evidence="3">
    <location>
        <begin position="294"/>
        <end position="307"/>
    </location>
</feature>
<feature type="compositionally biased region" description="Polar residues" evidence="3">
    <location>
        <begin position="342"/>
        <end position="355"/>
    </location>
</feature>
<evidence type="ECO:0000256" key="2">
    <source>
        <dbReference type="SAM" id="Coils"/>
    </source>
</evidence>
<sequence>MNVMNVKMRWKKWQVAATIVALALGILLVTQFNTATLIAKGRSEIQERRNSLMGILEKMDNDNASVEKEVARTKAEIAKYEQVAKGVVGAGLSDEIDRLRILTGYYPVKGPGIRLTLDDHLVPNLSLDIFDLMDLVNILRYGGAEAIAINGQRIVANTEIYVSGNNILVNKTPISSGRNHVFVIDAIGNADELSRYLQVTDGKIASLKENKIDVKIVKQSEVEIPAYSDTLKFRYAKPVLDKAATMTSTASPAGLGRNASGDAGAAKMNQAGSNPPAAQPATVRTEERAGNVKPAGTTGSATSVGTTVSGGTGASPAGASGSSGGANPSRTTGGGAATTGASGQRSGQTSGANPP</sequence>
<evidence type="ECO:0000313" key="4">
    <source>
        <dbReference type="EMBL" id="MZP43744.1"/>
    </source>
</evidence>
<evidence type="ECO:0000256" key="1">
    <source>
        <dbReference type="ARBA" id="ARBA00009108"/>
    </source>
</evidence>
<dbReference type="EMBL" id="WXEX01000010">
    <property type="protein sequence ID" value="MZP43744.1"/>
    <property type="molecule type" value="Genomic_DNA"/>
</dbReference>
<name>A0A845LEE3_HELGE</name>
<evidence type="ECO:0000313" key="5">
    <source>
        <dbReference type="Proteomes" id="UP000471031"/>
    </source>
</evidence>
<gene>
    <name evidence="4" type="ORF">GTO89_11890</name>
</gene>
<accession>A0A845LEE3</accession>
<dbReference type="PANTHER" id="PTHR37313:SF2">
    <property type="entry name" value="UPF0749 PROTEIN YLXX"/>
    <property type="match status" value="1"/>
</dbReference>
<proteinExistence type="inferred from homology"/>
<dbReference type="Gene3D" id="3.30.70.1880">
    <property type="entry name" value="Protein of unknown function DUF881"/>
    <property type="match status" value="1"/>
</dbReference>
<dbReference type="AlphaFoldDB" id="A0A845LEE3"/>
<dbReference type="Pfam" id="PF05949">
    <property type="entry name" value="DUF881"/>
    <property type="match status" value="1"/>
</dbReference>
<organism evidence="4 5">
    <name type="scientific">Heliomicrobium gestii</name>
    <name type="common">Heliobacterium gestii</name>
    <dbReference type="NCBI Taxonomy" id="2699"/>
    <lineage>
        <taxon>Bacteria</taxon>
        <taxon>Bacillati</taxon>
        <taxon>Bacillota</taxon>
        <taxon>Clostridia</taxon>
        <taxon>Eubacteriales</taxon>
        <taxon>Heliobacteriaceae</taxon>
        <taxon>Heliomicrobium</taxon>
    </lineage>
</organism>
<keyword evidence="2" id="KW-0175">Coiled coil</keyword>
<comment type="caution">
    <text evidence="4">The sequence shown here is derived from an EMBL/GenBank/DDBJ whole genome shotgun (WGS) entry which is preliminary data.</text>
</comment>
<evidence type="ECO:0000256" key="3">
    <source>
        <dbReference type="SAM" id="MobiDB-lite"/>
    </source>
</evidence>
<feature type="coiled-coil region" evidence="2">
    <location>
        <begin position="56"/>
        <end position="83"/>
    </location>
</feature>
<dbReference type="RefSeq" id="WP_161262317.1">
    <property type="nucleotide sequence ID" value="NZ_JAFBDC010000008.1"/>
</dbReference>
<keyword evidence="5" id="KW-1185">Reference proteome</keyword>
<comment type="similarity">
    <text evidence="1">Belongs to the UPF0749 family.</text>
</comment>
<protein>
    <submittedName>
        <fullName evidence="4">DUF881 domain-containing protein</fullName>
    </submittedName>
</protein>
<feature type="region of interest" description="Disordered" evidence="3">
    <location>
        <begin position="249"/>
        <end position="355"/>
    </location>
</feature>
<dbReference type="Proteomes" id="UP000471031">
    <property type="component" value="Unassembled WGS sequence"/>
</dbReference>
<dbReference type="InterPro" id="IPR010273">
    <property type="entry name" value="DUF881"/>
</dbReference>